<dbReference type="SFLD" id="SFLDS00029">
    <property type="entry name" value="Radical_SAM"/>
    <property type="match status" value="1"/>
</dbReference>
<keyword evidence="5 12" id="KW-0547">Nucleotide-binding</keyword>
<evidence type="ECO:0000256" key="8">
    <source>
        <dbReference type="ARBA" id="ARBA00023134"/>
    </source>
</evidence>
<accession>A0A1H4A222</accession>
<comment type="cofactor">
    <cofactor evidence="12">
        <name>[4Fe-4S] cluster</name>
        <dbReference type="ChEBI" id="CHEBI:49883"/>
    </cofactor>
    <text evidence="12">Binds 2 [4Fe-4S] clusters. Binds 1 [4Fe-4S] cluster coordinated with 3 cysteines and an exchangeable S-adenosyl-L-methionine and 1 [4Fe-4S] cluster coordinated with 3 cysteines and the GTP-derived substrate.</text>
</comment>
<dbReference type="HAMAP" id="MF_01225_B">
    <property type="entry name" value="MoaA_B"/>
    <property type="match status" value="1"/>
</dbReference>
<dbReference type="GO" id="GO:0006777">
    <property type="term" value="P:Mo-molybdopterin cofactor biosynthetic process"/>
    <property type="evidence" value="ECO:0007669"/>
    <property type="project" value="UniProtKB-UniRule"/>
</dbReference>
<dbReference type="SUPFAM" id="SSF102114">
    <property type="entry name" value="Radical SAM enzymes"/>
    <property type="match status" value="1"/>
</dbReference>
<feature type="binding site" evidence="12">
    <location>
        <position position="28"/>
    </location>
    <ligand>
        <name>[4Fe-4S] cluster</name>
        <dbReference type="ChEBI" id="CHEBI:49883"/>
        <label>1</label>
        <note>4Fe-4S-S-AdoMet</note>
    </ligand>
</feature>
<feature type="binding site" evidence="12">
    <location>
        <begin position="259"/>
        <end position="261"/>
    </location>
    <ligand>
        <name>GTP</name>
        <dbReference type="ChEBI" id="CHEBI:37565"/>
    </ligand>
</feature>
<dbReference type="PANTHER" id="PTHR22960">
    <property type="entry name" value="MOLYBDOPTERIN COFACTOR SYNTHESIS PROTEIN A"/>
    <property type="match status" value="1"/>
</dbReference>
<feature type="binding site" evidence="12">
    <location>
        <position position="24"/>
    </location>
    <ligand>
        <name>[4Fe-4S] cluster</name>
        <dbReference type="ChEBI" id="CHEBI:49883"/>
        <label>1</label>
        <note>4Fe-4S-S-AdoMet</note>
    </ligand>
</feature>
<dbReference type="SFLD" id="SFLDG01067">
    <property type="entry name" value="SPASM/twitch_domain_containing"/>
    <property type="match status" value="1"/>
</dbReference>
<dbReference type="InterPro" id="IPR007197">
    <property type="entry name" value="rSAM"/>
</dbReference>
<dbReference type="SFLD" id="SFLDG01383">
    <property type="entry name" value="cyclic_pyranopterin_phosphate"/>
    <property type="match status" value="1"/>
</dbReference>
<dbReference type="Proteomes" id="UP000199409">
    <property type="component" value="Unassembled WGS sequence"/>
</dbReference>
<comment type="subunit">
    <text evidence="12">Monomer and homodimer.</text>
</comment>
<evidence type="ECO:0000256" key="4">
    <source>
        <dbReference type="ARBA" id="ARBA00022723"/>
    </source>
</evidence>
<dbReference type="Pfam" id="PF04055">
    <property type="entry name" value="Radical_SAM"/>
    <property type="match status" value="1"/>
</dbReference>
<dbReference type="UniPathway" id="UPA00344"/>
<gene>
    <name evidence="12" type="primary">moaA</name>
    <name evidence="14" type="ORF">SAMN05660420_01766</name>
</gene>
<feature type="binding site" evidence="12">
    <location>
        <position position="31"/>
    </location>
    <ligand>
        <name>[4Fe-4S] cluster</name>
        <dbReference type="ChEBI" id="CHEBI:49883"/>
        <label>1</label>
        <note>4Fe-4S-S-AdoMet</note>
    </ligand>
</feature>
<dbReference type="PROSITE" id="PS51918">
    <property type="entry name" value="RADICAL_SAM"/>
    <property type="match status" value="1"/>
</dbReference>
<feature type="binding site" evidence="12">
    <location>
        <position position="98"/>
    </location>
    <ligand>
        <name>GTP</name>
        <dbReference type="ChEBI" id="CHEBI:37565"/>
    </ligand>
</feature>
<dbReference type="PROSITE" id="PS01305">
    <property type="entry name" value="MOAA_NIFB_PQQE"/>
    <property type="match status" value="1"/>
</dbReference>
<dbReference type="InterPro" id="IPR013785">
    <property type="entry name" value="Aldolase_TIM"/>
</dbReference>
<dbReference type="GO" id="GO:1904047">
    <property type="term" value="F:S-adenosyl-L-methionine binding"/>
    <property type="evidence" value="ECO:0007669"/>
    <property type="project" value="UniProtKB-UniRule"/>
</dbReference>
<keyword evidence="6 12" id="KW-0408">Iron</keyword>
<evidence type="ECO:0000256" key="6">
    <source>
        <dbReference type="ARBA" id="ARBA00023004"/>
    </source>
</evidence>
<feature type="binding site" evidence="12">
    <location>
        <position position="254"/>
    </location>
    <ligand>
        <name>[4Fe-4S] cluster</name>
        <dbReference type="ChEBI" id="CHEBI:49883"/>
        <label>2</label>
        <note>4Fe-4S-substrate</note>
    </ligand>
</feature>
<feature type="binding site" evidence="12">
    <location>
        <position position="192"/>
    </location>
    <ligand>
        <name>S-adenosyl-L-methionine</name>
        <dbReference type="ChEBI" id="CHEBI:59789"/>
    </ligand>
</feature>
<name>A0A1H4A222_9BACT</name>
<dbReference type="GO" id="GO:0046872">
    <property type="term" value="F:metal ion binding"/>
    <property type="evidence" value="ECO:0007669"/>
    <property type="project" value="UniProtKB-KW"/>
</dbReference>
<dbReference type="InterPro" id="IPR013483">
    <property type="entry name" value="MoaA"/>
</dbReference>
<evidence type="ECO:0000256" key="12">
    <source>
        <dbReference type="HAMAP-Rule" id="MF_01225"/>
    </source>
</evidence>
<dbReference type="SMART" id="SM00729">
    <property type="entry name" value="Elp3"/>
    <property type="match status" value="1"/>
</dbReference>
<keyword evidence="15" id="KW-1185">Reference proteome</keyword>
<dbReference type="GO" id="GO:0061798">
    <property type="term" value="F:GTP 3',8'-cyclase activity"/>
    <property type="evidence" value="ECO:0007669"/>
    <property type="project" value="UniProtKB-UniRule"/>
</dbReference>
<protein>
    <recommendedName>
        <fullName evidence="1 12">GTP 3',8-cyclase</fullName>
        <ecNumber evidence="1 12">4.1.99.22</ecNumber>
    </recommendedName>
    <alternativeName>
        <fullName evidence="12">Molybdenum cofactor biosynthesis protein A</fullName>
    </alternativeName>
</protein>
<dbReference type="CDD" id="cd21117">
    <property type="entry name" value="Twitch_MoaA"/>
    <property type="match status" value="1"/>
</dbReference>
<dbReference type="GO" id="GO:0061799">
    <property type="term" value="F:cyclic pyranopterin monophosphate synthase activity"/>
    <property type="evidence" value="ECO:0007669"/>
    <property type="project" value="TreeGrafter"/>
</dbReference>
<feature type="binding site" evidence="12">
    <location>
        <position position="67"/>
    </location>
    <ligand>
        <name>GTP</name>
        <dbReference type="ChEBI" id="CHEBI:37565"/>
    </ligand>
</feature>
<keyword evidence="9 12" id="KW-0501">Molybdenum cofactor biosynthesis</keyword>
<dbReference type="InterPro" id="IPR010505">
    <property type="entry name" value="MoaA_twitch"/>
</dbReference>
<keyword evidence="10 12" id="KW-0456">Lyase</keyword>
<keyword evidence="2 12" id="KW-0004">4Fe-4S</keyword>
<dbReference type="OrthoDB" id="9763993at2"/>
<keyword evidence="8 12" id="KW-0342">GTP-binding</keyword>
<dbReference type="SFLD" id="SFLDG01386">
    <property type="entry name" value="main_SPASM_domain-containing"/>
    <property type="match status" value="1"/>
</dbReference>
<evidence type="ECO:0000256" key="5">
    <source>
        <dbReference type="ARBA" id="ARBA00022741"/>
    </source>
</evidence>
<dbReference type="PANTHER" id="PTHR22960:SF0">
    <property type="entry name" value="MOLYBDENUM COFACTOR BIOSYNTHESIS PROTEIN 1"/>
    <property type="match status" value="1"/>
</dbReference>
<keyword evidence="4 12" id="KW-0479">Metal-binding</keyword>
<feature type="binding site" evidence="12">
    <location>
        <position position="17"/>
    </location>
    <ligand>
        <name>GTP</name>
        <dbReference type="ChEBI" id="CHEBI:37565"/>
    </ligand>
</feature>
<dbReference type="RefSeq" id="WP_092346928.1">
    <property type="nucleotide sequence ID" value="NZ_FNQN01000004.1"/>
</dbReference>
<dbReference type="InterPro" id="IPR058240">
    <property type="entry name" value="rSAM_sf"/>
</dbReference>
<evidence type="ECO:0000313" key="14">
    <source>
        <dbReference type="EMBL" id="SEA29930.1"/>
    </source>
</evidence>
<reference evidence="14 15" key="1">
    <citation type="submission" date="2016-10" db="EMBL/GenBank/DDBJ databases">
        <authorList>
            <person name="de Groot N.N."/>
        </authorList>
    </citation>
    <scope>NUCLEOTIDE SEQUENCE [LARGE SCALE GENOMIC DNA]</scope>
    <source>
        <strain evidence="14 15">DSM 7343</strain>
    </source>
</reference>
<evidence type="ECO:0000256" key="10">
    <source>
        <dbReference type="ARBA" id="ARBA00023239"/>
    </source>
</evidence>
<dbReference type="EC" id="4.1.99.22" evidence="1 12"/>
<dbReference type="InterPro" id="IPR006638">
    <property type="entry name" value="Elp3/MiaA/NifB-like_rSAM"/>
</dbReference>
<organism evidence="14 15">
    <name type="scientific">Desulfuromusa kysingii</name>
    <dbReference type="NCBI Taxonomy" id="37625"/>
    <lineage>
        <taxon>Bacteria</taxon>
        <taxon>Pseudomonadati</taxon>
        <taxon>Thermodesulfobacteriota</taxon>
        <taxon>Desulfuromonadia</taxon>
        <taxon>Desulfuromonadales</taxon>
        <taxon>Geopsychrobacteraceae</taxon>
        <taxon>Desulfuromusa</taxon>
    </lineage>
</organism>
<evidence type="ECO:0000313" key="15">
    <source>
        <dbReference type="Proteomes" id="UP000199409"/>
    </source>
</evidence>
<sequence>MKTYLYDSCHRKINYLRLSVTDRCNFRCQYCMPAGGIVKRAHSEVLSFEELLQLAKTAVSLGVEKIRVTGGEPLLRKGILDFLAEIKSIPGLKYLAVTTNGHNLLQTAPRLQQIGLTSLNVSVDSLDPDTFATVTRTGELKPVLDGIRYAHALGIPIKLNVVVMRGINDHEIVNFATLANDYNWSVRFIELMPSSPCNANLKGVSADEIYQTISKQYLLEKLNNNELSGPSQDYKLVGGKGRIGVISAMSCPFCSSCNRIRITSTGGMKNCLFNEEETDLKPYLAAGDLYGLKQAMIENVLLKPEKHHIHWGDSVNPSLQMVSVGG</sequence>
<evidence type="ECO:0000256" key="9">
    <source>
        <dbReference type="ARBA" id="ARBA00023150"/>
    </source>
</evidence>
<proteinExistence type="inferred from homology"/>
<dbReference type="InterPro" id="IPR040064">
    <property type="entry name" value="MoaA-like"/>
</dbReference>
<keyword evidence="3 12" id="KW-0949">S-adenosyl-L-methionine</keyword>
<dbReference type="GO" id="GO:0005525">
    <property type="term" value="F:GTP binding"/>
    <property type="evidence" value="ECO:0007669"/>
    <property type="project" value="UniProtKB-UniRule"/>
</dbReference>
<feature type="binding site" evidence="12">
    <location>
        <position position="30"/>
    </location>
    <ligand>
        <name>S-adenosyl-L-methionine</name>
        <dbReference type="ChEBI" id="CHEBI:59789"/>
    </ligand>
</feature>
<dbReference type="EMBL" id="FNQN01000004">
    <property type="protein sequence ID" value="SEA29930.1"/>
    <property type="molecule type" value="Genomic_DNA"/>
</dbReference>
<keyword evidence="7 12" id="KW-0411">Iron-sulfur</keyword>
<evidence type="ECO:0000259" key="13">
    <source>
        <dbReference type="PROSITE" id="PS51918"/>
    </source>
</evidence>
<evidence type="ECO:0000256" key="3">
    <source>
        <dbReference type="ARBA" id="ARBA00022691"/>
    </source>
</evidence>
<dbReference type="InterPro" id="IPR050105">
    <property type="entry name" value="MoCo_biosynth_MoaA/MoaC"/>
</dbReference>
<dbReference type="STRING" id="37625.SAMN05660420_01766"/>
<dbReference type="Gene3D" id="3.20.20.70">
    <property type="entry name" value="Aldolase class I"/>
    <property type="match status" value="1"/>
</dbReference>
<dbReference type="AlphaFoldDB" id="A0A1H4A222"/>
<comment type="pathway">
    <text evidence="12">Cofactor biosynthesis; molybdopterin biosynthesis.</text>
</comment>
<evidence type="ECO:0000256" key="7">
    <source>
        <dbReference type="ARBA" id="ARBA00023014"/>
    </source>
</evidence>
<comment type="catalytic activity">
    <reaction evidence="11 12">
        <text>GTP + AH2 + S-adenosyl-L-methionine = (8S)-3',8-cyclo-7,8-dihydroguanosine 5'-triphosphate + 5'-deoxyadenosine + L-methionine + A + H(+)</text>
        <dbReference type="Rhea" id="RHEA:49576"/>
        <dbReference type="ChEBI" id="CHEBI:13193"/>
        <dbReference type="ChEBI" id="CHEBI:15378"/>
        <dbReference type="ChEBI" id="CHEBI:17319"/>
        <dbReference type="ChEBI" id="CHEBI:17499"/>
        <dbReference type="ChEBI" id="CHEBI:37565"/>
        <dbReference type="ChEBI" id="CHEBI:57844"/>
        <dbReference type="ChEBI" id="CHEBI:59789"/>
        <dbReference type="ChEBI" id="CHEBI:131766"/>
        <dbReference type="EC" id="4.1.99.22"/>
    </reaction>
</comment>
<comment type="function">
    <text evidence="12">Catalyzes the cyclization of GTP to (8S)-3',8-cyclo-7,8-dihydroguanosine 5'-triphosphate.</text>
</comment>
<evidence type="ECO:0000256" key="1">
    <source>
        <dbReference type="ARBA" id="ARBA00012167"/>
    </source>
</evidence>
<dbReference type="GO" id="GO:0051539">
    <property type="term" value="F:4 iron, 4 sulfur cluster binding"/>
    <property type="evidence" value="ECO:0007669"/>
    <property type="project" value="UniProtKB-UniRule"/>
</dbReference>
<comment type="similarity">
    <text evidence="12">Belongs to the radical SAM superfamily. MoaA family.</text>
</comment>
<feature type="binding site" evidence="12">
    <location>
        <position position="71"/>
    </location>
    <ligand>
        <name>S-adenosyl-L-methionine</name>
        <dbReference type="ChEBI" id="CHEBI:59789"/>
    </ligand>
</feature>
<feature type="domain" description="Radical SAM core" evidence="13">
    <location>
        <begin position="8"/>
        <end position="230"/>
    </location>
</feature>
<dbReference type="CDD" id="cd01335">
    <property type="entry name" value="Radical_SAM"/>
    <property type="match status" value="1"/>
</dbReference>
<dbReference type="NCBIfam" id="TIGR02666">
    <property type="entry name" value="moaA"/>
    <property type="match status" value="1"/>
</dbReference>
<feature type="binding site" evidence="12">
    <location>
        <position position="122"/>
    </location>
    <ligand>
        <name>S-adenosyl-L-methionine</name>
        <dbReference type="ChEBI" id="CHEBI:59789"/>
    </ligand>
</feature>
<dbReference type="Pfam" id="PF06463">
    <property type="entry name" value="Mob_synth_C"/>
    <property type="match status" value="1"/>
</dbReference>
<feature type="binding site" evidence="12">
    <location>
        <position position="158"/>
    </location>
    <ligand>
        <name>GTP</name>
        <dbReference type="ChEBI" id="CHEBI:37565"/>
    </ligand>
</feature>
<feature type="binding site" evidence="12">
    <location>
        <position position="257"/>
    </location>
    <ligand>
        <name>[4Fe-4S] cluster</name>
        <dbReference type="ChEBI" id="CHEBI:49883"/>
        <label>2</label>
        <note>4Fe-4S-substrate</note>
    </ligand>
</feature>
<evidence type="ECO:0000256" key="11">
    <source>
        <dbReference type="ARBA" id="ARBA00048697"/>
    </source>
</evidence>
<dbReference type="InterPro" id="IPR000385">
    <property type="entry name" value="MoaA_NifB_PqqE_Fe-S-bd_CS"/>
</dbReference>
<evidence type="ECO:0000256" key="2">
    <source>
        <dbReference type="ARBA" id="ARBA00022485"/>
    </source>
</evidence>
<feature type="binding site" evidence="12">
    <location>
        <position position="271"/>
    </location>
    <ligand>
        <name>[4Fe-4S] cluster</name>
        <dbReference type="ChEBI" id="CHEBI:49883"/>
        <label>2</label>
        <note>4Fe-4S-substrate</note>
    </ligand>
</feature>